<dbReference type="InterPro" id="IPR000182">
    <property type="entry name" value="GNAT_dom"/>
</dbReference>
<sequence length="149" mass="16337">MNSQIRLACADDAAAISRVIVQSLRRSNAQDYPADVIARVEKGFSAESILALMSLRQVFVATVDQRVIATASLDHDVVRSVFVDPDHQGLGLGRQLMATLHSVARDANIKTLRAPSSITAEGFYLTLGFVKVRDEFHGAERTIIMELQI</sequence>
<dbReference type="GO" id="GO:0016747">
    <property type="term" value="F:acyltransferase activity, transferring groups other than amino-acyl groups"/>
    <property type="evidence" value="ECO:0007669"/>
    <property type="project" value="InterPro"/>
</dbReference>
<keyword evidence="2 4" id="KW-0012">Acyltransferase</keyword>
<dbReference type="AlphaFoldDB" id="A0A1H2B9Q2"/>
<reference evidence="4 5" key="1">
    <citation type="submission" date="2016-10" db="EMBL/GenBank/DDBJ databases">
        <authorList>
            <person name="de Groot N.N."/>
        </authorList>
    </citation>
    <scope>NUCLEOTIDE SEQUENCE [LARGE SCALE GENOMIC DNA]</scope>
    <source>
        <strain evidence="4 5">LMG 26867</strain>
    </source>
</reference>
<feature type="domain" description="N-acetyltransferase" evidence="3">
    <location>
        <begin position="3"/>
        <end position="149"/>
    </location>
</feature>
<dbReference type="CDD" id="cd04301">
    <property type="entry name" value="NAT_SF"/>
    <property type="match status" value="1"/>
</dbReference>
<dbReference type="Gene3D" id="3.40.630.30">
    <property type="match status" value="1"/>
</dbReference>
<dbReference type="RefSeq" id="WP_092280272.1">
    <property type="nucleotide sequence ID" value="NZ_LT629762.1"/>
</dbReference>
<keyword evidence="1 4" id="KW-0808">Transferase</keyword>
<evidence type="ECO:0000313" key="5">
    <source>
        <dbReference type="Proteomes" id="UP000198481"/>
    </source>
</evidence>
<evidence type="ECO:0000259" key="3">
    <source>
        <dbReference type="PROSITE" id="PS51186"/>
    </source>
</evidence>
<evidence type="ECO:0000256" key="1">
    <source>
        <dbReference type="ARBA" id="ARBA00022679"/>
    </source>
</evidence>
<dbReference type="Proteomes" id="UP000198481">
    <property type="component" value="Chromosome I"/>
</dbReference>
<dbReference type="SUPFAM" id="SSF55729">
    <property type="entry name" value="Acyl-CoA N-acyltransferases (Nat)"/>
    <property type="match status" value="1"/>
</dbReference>
<name>A0A1H2B9Q2_9PSED</name>
<dbReference type="STRING" id="1148509.SAMN05216222_5010"/>
<dbReference type="InterPro" id="IPR016181">
    <property type="entry name" value="Acyl_CoA_acyltransferase"/>
</dbReference>
<dbReference type="PROSITE" id="PS51186">
    <property type="entry name" value="GNAT"/>
    <property type="match status" value="1"/>
</dbReference>
<organism evidence="4 5">
    <name type="scientific">Pseudomonas prosekii</name>
    <dbReference type="NCBI Taxonomy" id="1148509"/>
    <lineage>
        <taxon>Bacteria</taxon>
        <taxon>Pseudomonadati</taxon>
        <taxon>Pseudomonadota</taxon>
        <taxon>Gammaproteobacteria</taxon>
        <taxon>Pseudomonadales</taxon>
        <taxon>Pseudomonadaceae</taxon>
        <taxon>Pseudomonas</taxon>
    </lineage>
</organism>
<proteinExistence type="predicted"/>
<accession>A0A1H2B9Q2</accession>
<dbReference type="EMBL" id="LT629762">
    <property type="protein sequence ID" value="SDT54639.1"/>
    <property type="molecule type" value="Genomic_DNA"/>
</dbReference>
<evidence type="ECO:0000256" key="2">
    <source>
        <dbReference type="ARBA" id="ARBA00023315"/>
    </source>
</evidence>
<protein>
    <submittedName>
        <fullName evidence="4">L-amino acid N-acyltransferase YncA</fullName>
    </submittedName>
</protein>
<gene>
    <name evidence="4" type="ORF">SAMN05216222_5010</name>
</gene>
<dbReference type="InterPro" id="IPR050832">
    <property type="entry name" value="Bact_Acetyltransf"/>
</dbReference>
<dbReference type="PANTHER" id="PTHR43877">
    <property type="entry name" value="AMINOALKYLPHOSPHONATE N-ACETYLTRANSFERASE-RELATED-RELATED"/>
    <property type="match status" value="1"/>
</dbReference>
<dbReference type="Pfam" id="PF13673">
    <property type="entry name" value="Acetyltransf_10"/>
    <property type="match status" value="1"/>
</dbReference>
<evidence type="ECO:0000313" key="4">
    <source>
        <dbReference type="EMBL" id="SDT54639.1"/>
    </source>
</evidence>
<dbReference type="PANTHER" id="PTHR43877:SF1">
    <property type="entry name" value="ACETYLTRANSFERASE"/>
    <property type="match status" value="1"/>
</dbReference>